<dbReference type="InterPro" id="IPR032272">
    <property type="entry name" value="DUF4834"/>
</dbReference>
<dbReference type="EMBL" id="JALJEJ010000006">
    <property type="protein sequence ID" value="MCJ8210710.1"/>
    <property type="molecule type" value="Genomic_DNA"/>
</dbReference>
<gene>
    <name evidence="2" type="ORF">MUY27_13415</name>
</gene>
<dbReference type="Proteomes" id="UP001139450">
    <property type="component" value="Unassembled WGS sequence"/>
</dbReference>
<protein>
    <submittedName>
        <fullName evidence="2">DUF4834 family protein</fullName>
    </submittedName>
</protein>
<evidence type="ECO:0000313" key="2">
    <source>
        <dbReference type="EMBL" id="MCJ8210710.1"/>
    </source>
</evidence>
<reference evidence="2" key="1">
    <citation type="submission" date="2022-04" db="EMBL/GenBank/DDBJ databases">
        <title>Mucilaginibacter sp. RS28 isolated from freshwater.</title>
        <authorList>
            <person name="Ko S.-R."/>
        </authorList>
    </citation>
    <scope>NUCLEOTIDE SEQUENCE</scope>
    <source>
        <strain evidence="2">RS28</strain>
    </source>
</reference>
<name>A0A9X1X5C7_9SPHI</name>
<proteinExistence type="predicted"/>
<dbReference type="AlphaFoldDB" id="A0A9X1X5C7"/>
<sequence length="82" mass="9625">MILIRLLIISICVLYIIKSLARIFLPMLFQGLVNKAQQQQNQQQYREQQRPNGSIRVDYMPPAQKKSVPDSEGEFIDYEELK</sequence>
<accession>A0A9X1X5C7</accession>
<dbReference type="Pfam" id="PF16118">
    <property type="entry name" value="DUF4834"/>
    <property type="match status" value="1"/>
</dbReference>
<comment type="caution">
    <text evidence="2">The sequence shown here is derived from an EMBL/GenBank/DDBJ whole genome shotgun (WGS) entry which is preliminary data.</text>
</comment>
<feature type="region of interest" description="Disordered" evidence="1">
    <location>
        <begin position="40"/>
        <end position="82"/>
    </location>
</feature>
<evidence type="ECO:0000256" key="1">
    <source>
        <dbReference type="SAM" id="MobiDB-lite"/>
    </source>
</evidence>
<feature type="compositionally biased region" description="Acidic residues" evidence="1">
    <location>
        <begin position="71"/>
        <end position="82"/>
    </location>
</feature>
<organism evidence="2 3">
    <name type="scientific">Mucilaginibacter straminoryzae</name>
    <dbReference type="NCBI Taxonomy" id="2932774"/>
    <lineage>
        <taxon>Bacteria</taxon>
        <taxon>Pseudomonadati</taxon>
        <taxon>Bacteroidota</taxon>
        <taxon>Sphingobacteriia</taxon>
        <taxon>Sphingobacteriales</taxon>
        <taxon>Sphingobacteriaceae</taxon>
        <taxon>Mucilaginibacter</taxon>
    </lineage>
</organism>
<dbReference type="RefSeq" id="WP_245130549.1">
    <property type="nucleotide sequence ID" value="NZ_JALJEJ010000006.1"/>
</dbReference>
<evidence type="ECO:0000313" key="3">
    <source>
        <dbReference type="Proteomes" id="UP001139450"/>
    </source>
</evidence>
<keyword evidence="3" id="KW-1185">Reference proteome</keyword>